<dbReference type="EMBL" id="SPQZ01000003">
    <property type="protein sequence ID" value="TFV98347.1"/>
    <property type="molecule type" value="Genomic_DNA"/>
</dbReference>
<proteinExistence type="predicted"/>
<sequence>MPDDALIAAADELYALAPSDFTAARNSRAQAVRGDDRALSESIRALKKPTPAAWLVNQLVRHRTAELREVLDLGDELRDAQERRDGPELSRLTRTRRTAVAGLGREAAALAEELGASVGRPTLDEVEQTVTAGIADAAATDAVLSGRLLRALMTVGFDPVDLDGAVAGGPAPVAQPMRPVEDIAVRREKKRREQAANEADKAAASARRALDDAEGKIATAERRREEAEHDRDDLEERLRLASKKLTAAEKDLSAREDERDRAAAALKRADSVAQAARAELDEH</sequence>
<organism evidence="2 3">
    <name type="scientific">Orlajensenia leifsoniae</name>
    <dbReference type="NCBI Taxonomy" id="2561933"/>
    <lineage>
        <taxon>Bacteria</taxon>
        <taxon>Bacillati</taxon>
        <taxon>Actinomycetota</taxon>
        <taxon>Actinomycetes</taxon>
        <taxon>Micrococcales</taxon>
        <taxon>Microbacteriaceae</taxon>
        <taxon>Orlajensenia</taxon>
    </lineage>
</organism>
<evidence type="ECO:0000313" key="2">
    <source>
        <dbReference type="EMBL" id="TFV98347.1"/>
    </source>
</evidence>
<evidence type="ECO:0000256" key="1">
    <source>
        <dbReference type="SAM" id="MobiDB-lite"/>
    </source>
</evidence>
<keyword evidence="3" id="KW-1185">Reference proteome</keyword>
<feature type="region of interest" description="Disordered" evidence="1">
    <location>
        <begin position="188"/>
        <end position="283"/>
    </location>
</feature>
<evidence type="ECO:0000313" key="3">
    <source>
        <dbReference type="Proteomes" id="UP000298127"/>
    </source>
</evidence>
<accession>A0A4Y9R1M3</accession>
<feature type="compositionally biased region" description="Basic and acidic residues" evidence="1">
    <location>
        <begin position="188"/>
        <end position="201"/>
    </location>
</feature>
<feature type="compositionally biased region" description="Basic and acidic residues" evidence="1">
    <location>
        <begin position="208"/>
        <end position="239"/>
    </location>
</feature>
<dbReference type="AlphaFoldDB" id="A0A4Y9R1M3"/>
<dbReference type="RefSeq" id="WP_135120330.1">
    <property type="nucleotide sequence ID" value="NZ_SPQZ01000003.1"/>
</dbReference>
<name>A0A4Y9R1M3_9MICO</name>
<protein>
    <submittedName>
        <fullName evidence="2">Transposase</fullName>
    </submittedName>
</protein>
<comment type="caution">
    <text evidence="2">The sequence shown here is derived from an EMBL/GenBank/DDBJ whole genome shotgun (WGS) entry which is preliminary data.</text>
</comment>
<reference evidence="2 3" key="1">
    <citation type="journal article" date="2018" name="J. Microbiol.">
        <title>Leifsonia flava sp. nov., a novel actinobacterium isolated from the rhizosphere of Aquilegia viridiflora.</title>
        <authorList>
            <person name="Cai Y."/>
            <person name="Tao W.Z."/>
            <person name="Ma Y.J."/>
            <person name="Cheng J."/>
            <person name="Zhang M.Y."/>
            <person name="Zhang Y.X."/>
        </authorList>
    </citation>
    <scope>NUCLEOTIDE SEQUENCE [LARGE SCALE GENOMIC DNA]</scope>
    <source>
        <strain evidence="2 3">SYP-B2174</strain>
    </source>
</reference>
<feature type="compositionally biased region" description="Basic and acidic residues" evidence="1">
    <location>
        <begin position="246"/>
        <end position="270"/>
    </location>
</feature>
<gene>
    <name evidence="2" type="ORF">E4M00_10115</name>
</gene>
<dbReference type="Proteomes" id="UP000298127">
    <property type="component" value="Unassembled WGS sequence"/>
</dbReference>